<protein>
    <submittedName>
        <fullName evidence="1">Uncharacterized protein</fullName>
    </submittedName>
</protein>
<accession>A0A392TZA6</accession>
<dbReference type="Proteomes" id="UP000265520">
    <property type="component" value="Unassembled WGS sequence"/>
</dbReference>
<organism evidence="1 2">
    <name type="scientific">Trifolium medium</name>
    <dbReference type="NCBI Taxonomy" id="97028"/>
    <lineage>
        <taxon>Eukaryota</taxon>
        <taxon>Viridiplantae</taxon>
        <taxon>Streptophyta</taxon>
        <taxon>Embryophyta</taxon>
        <taxon>Tracheophyta</taxon>
        <taxon>Spermatophyta</taxon>
        <taxon>Magnoliopsida</taxon>
        <taxon>eudicotyledons</taxon>
        <taxon>Gunneridae</taxon>
        <taxon>Pentapetalae</taxon>
        <taxon>rosids</taxon>
        <taxon>fabids</taxon>
        <taxon>Fabales</taxon>
        <taxon>Fabaceae</taxon>
        <taxon>Papilionoideae</taxon>
        <taxon>50 kb inversion clade</taxon>
        <taxon>NPAAA clade</taxon>
        <taxon>Hologalegina</taxon>
        <taxon>IRL clade</taxon>
        <taxon>Trifolieae</taxon>
        <taxon>Trifolium</taxon>
    </lineage>
</organism>
<keyword evidence="2" id="KW-1185">Reference proteome</keyword>
<reference evidence="1 2" key="1">
    <citation type="journal article" date="2018" name="Front. Plant Sci.">
        <title>Red Clover (Trifolium pratense) and Zigzag Clover (T. medium) - A Picture of Genomic Similarities and Differences.</title>
        <authorList>
            <person name="Dluhosova J."/>
            <person name="Istvanek J."/>
            <person name="Nedelnik J."/>
            <person name="Repkova J."/>
        </authorList>
    </citation>
    <scope>NUCLEOTIDE SEQUENCE [LARGE SCALE GENOMIC DNA]</scope>
    <source>
        <strain evidence="2">cv. 10/8</strain>
        <tissue evidence="1">Leaf</tissue>
    </source>
</reference>
<dbReference type="AlphaFoldDB" id="A0A392TZA6"/>
<sequence length="50" mass="5433">SVELSGMTRVCCGVLQSIFLSPRLISSLGLAELLCSRLRPARSSVDARRK</sequence>
<dbReference type="EMBL" id="LXQA010684370">
    <property type="protein sequence ID" value="MCI65877.1"/>
    <property type="molecule type" value="Genomic_DNA"/>
</dbReference>
<feature type="non-terminal residue" evidence="1">
    <location>
        <position position="1"/>
    </location>
</feature>
<proteinExistence type="predicted"/>
<evidence type="ECO:0000313" key="2">
    <source>
        <dbReference type="Proteomes" id="UP000265520"/>
    </source>
</evidence>
<evidence type="ECO:0000313" key="1">
    <source>
        <dbReference type="EMBL" id="MCI65877.1"/>
    </source>
</evidence>
<name>A0A392TZA6_9FABA</name>
<comment type="caution">
    <text evidence="1">The sequence shown here is derived from an EMBL/GenBank/DDBJ whole genome shotgun (WGS) entry which is preliminary data.</text>
</comment>